<dbReference type="EMBL" id="SRSO01000029">
    <property type="protein sequence ID" value="TGV01008.1"/>
    <property type="molecule type" value="Genomic_DNA"/>
</dbReference>
<gene>
    <name evidence="2" type="ORF">EM932_17215</name>
</gene>
<organism evidence="2 3">
    <name type="scientific">Flavivirga rizhaonensis</name>
    <dbReference type="NCBI Taxonomy" id="2559571"/>
    <lineage>
        <taxon>Bacteria</taxon>
        <taxon>Pseudomonadati</taxon>
        <taxon>Bacteroidota</taxon>
        <taxon>Flavobacteriia</taxon>
        <taxon>Flavobacteriales</taxon>
        <taxon>Flavobacteriaceae</taxon>
        <taxon>Flavivirga</taxon>
    </lineage>
</organism>
<dbReference type="OrthoDB" id="8590912at2"/>
<keyword evidence="1" id="KW-1133">Transmembrane helix</keyword>
<evidence type="ECO:0000313" key="2">
    <source>
        <dbReference type="EMBL" id="TGV01008.1"/>
    </source>
</evidence>
<sequence>MLSFVFFVLGLIHLNWSIGGTFGFAESLPTKETGERVLNLKKFDSVVVGLGLMSFSFFYLLKVGYINLNLSDRLVYQFSFEITVIKHPFSPSTSIEKETVT</sequence>
<comment type="caution">
    <text evidence="2">The sequence shown here is derived from an EMBL/GenBank/DDBJ whole genome shotgun (WGS) entry which is preliminary data.</text>
</comment>
<keyword evidence="1" id="KW-0472">Membrane</keyword>
<name>A0A4S1DU94_9FLAO</name>
<reference evidence="2 3" key="1">
    <citation type="submission" date="2019-04" db="EMBL/GenBank/DDBJ databases">
        <authorList>
            <person name="Liu A."/>
        </authorList>
    </citation>
    <scope>NUCLEOTIDE SEQUENCE [LARGE SCALE GENOMIC DNA]</scope>
    <source>
        <strain evidence="2 3">RZ03</strain>
    </source>
</reference>
<keyword evidence="3" id="KW-1185">Reference proteome</keyword>
<dbReference type="Proteomes" id="UP000307602">
    <property type="component" value="Unassembled WGS sequence"/>
</dbReference>
<accession>A0A4S1DU94</accession>
<dbReference type="AlphaFoldDB" id="A0A4S1DU94"/>
<feature type="transmembrane region" description="Helical" evidence="1">
    <location>
        <begin position="43"/>
        <end position="61"/>
    </location>
</feature>
<keyword evidence="1" id="KW-0812">Transmembrane</keyword>
<proteinExistence type="predicted"/>
<evidence type="ECO:0000256" key="1">
    <source>
        <dbReference type="SAM" id="Phobius"/>
    </source>
</evidence>
<evidence type="ECO:0000313" key="3">
    <source>
        <dbReference type="Proteomes" id="UP000307602"/>
    </source>
</evidence>
<protein>
    <submittedName>
        <fullName evidence="2">DUF3995 domain-containing protein</fullName>
    </submittedName>
</protein>